<keyword evidence="6 7" id="KW-0067">ATP-binding</keyword>
<dbReference type="Pfam" id="PF00370">
    <property type="entry name" value="FGGY_N"/>
    <property type="match status" value="1"/>
</dbReference>
<dbReference type="Gene3D" id="3.30.420.40">
    <property type="match status" value="2"/>
</dbReference>
<dbReference type="InterPro" id="IPR050406">
    <property type="entry name" value="FGGY_Carb_Kinase"/>
</dbReference>
<dbReference type="Pfam" id="PF02782">
    <property type="entry name" value="FGGY_C"/>
    <property type="match status" value="1"/>
</dbReference>
<feature type="domain" description="Carbohydrate kinase FGGY C-terminal" evidence="9">
    <location>
        <begin position="258"/>
        <end position="438"/>
    </location>
</feature>
<dbReference type="InterPro" id="IPR018484">
    <property type="entry name" value="FGGY_N"/>
</dbReference>
<dbReference type="CDD" id="cd07809">
    <property type="entry name" value="ASKHA_NBD_FGGY_BaXK-like"/>
    <property type="match status" value="1"/>
</dbReference>
<dbReference type="AlphaFoldDB" id="A0A177Y8G6"/>
<keyword evidence="3 7" id="KW-0808">Transferase</keyword>
<comment type="catalytic activity">
    <reaction evidence="7">
        <text>D-xylulose + ATP = D-xylulose 5-phosphate + ADP + H(+)</text>
        <dbReference type="Rhea" id="RHEA:10964"/>
        <dbReference type="ChEBI" id="CHEBI:15378"/>
        <dbReference type="ChEBI" id="CHEBI:17140"/>
        <dbReference type="ChEBI" id="CHEBI:30616"/>
        <dbReference type="ChEBI" id="CHEBI:57737"/>
        <dbReference type="ChEBI" id="CHEBI:456216"/>
        <dbReference type="EC" id="2.7.1.17"/>
    </reaction>
</comment>
<dbReference type="PANTHER" id="PTHR43095:SF5">
    <property type="entry name" value="XYLULOSE KINASE"/>
    <property type="match status" value="1"/>
</dbReference>
<keyword evidence="11" id="KW-1185">Reference proteome</keyword>
<feature type="domain" description="Carbohydrate kinase FGGY N-terminal" evidence="8">
    <location>
        <begin position="6"/>
        <end position="249"/>
    </location>
</feature>
<dbReference type="Proteomes" id="UP000077519">
    <property type="component" value="Unassembled WGS sequence"/>
</dbReference>
<evidence type="ECO:0000259" key="9">
    <source>
        <dbReference type="Pfam" id="PF02782"/>
    </source>
</evidence>
<dbReference type="NCBIfam" id="TIGR01312">
    <property type="entry name" value="XylB"/>
    <property type="match status" value="1"/>
</dbReference>
<dbReference type="PANTHER" id="PTHR43095">
    <property type="entry name" value="SUGAR KINASE"/>
    <property type="match status" value="1"/>
</dbReference>
<sequence>MTRQVVVGVDSSTQSCKAEVRDAESGELLASGSAPHTPAFPPCSEQDPRSWWEALVVAVRAALAAAGDVQVTALSVAAQCHGLVMLDAEGEPLRPAKLWNDTTGAEQLAKLVEAIGGPKWVRRIGSLPTAAFTIAKLAWVAEHEPATLDATRRILLPHDYLTFRLTGRAVTDRSDASGTGYFDATTSTWLPEFLDAAAGPRDWLPMLPTVLGGAEPAGALTDSAATELGLTRSVLVGAGAGDQHAAYLGLGLSDGDQYIGLGTSGVFATSTRTPVFDEAGIVNGVADTTGGYLPLVCTLNAARVGDTAARILGTDHAGLAALALAAEPTVGPTLVPFLDGERTPNRPYARGLLSDLTSATTREEMARSFLEGPLLSLLAGRDALRSFGIDCDGPLTVVGGGARSPATLQLLADLSGDTVTVPDADEATARGACVQAAAVAAGVDEAGMVELARRWTPPARTTVSPRETTRNIAEVRARWAAATAVDALDRPDNA</sequence>
<dbReference type="InterPro" id="IPR000577">
    <property type="entry name" value="Carb_kinase_FGGY"/>
</dbReference>
<comment type="caution">
    <text evidence="10">The sequence shown here is derived from an EMBL/GenBank/DDBJ whole genome shotgun (WGS) entry which is preliminary data.</text>
</comment>
<dbReference type="GO" id="GO:0005524">
    <property type="term" value="F:ATP binding"/>
    <property type="evidence" value="ECO:0007669"/>
    <property type="project" value="UniProtKB-KW"/>
</dbReference>
<reference evidence="10 11" key="1">
    <citation type="submission" date="2016-03" db="EMBL/GenBank/DDBJ databases">
        <title>Genome sequence of Rhodococcus kyotonensis KB10.</title>
        <authorList>
            <person name="Jeong H."/>
            <person name="Hong C.E."/>
            <person name="Jo S.H."/>
            <person name="Park J.M."/>
        </authorList>
    </citation>
    <scope>NUCLEOTIDE SEQUENCE [LARGE SCALE GENOMIC DNA]</scope>
    <source>
        <strain evidence="10 11">KB10</strain>
    </source>
</reference>
<keyword evidence="7" id="KW-0119">Carbohydrate metabolism</keyword>
<dbReference type="PIRSF" id="PIRSF000538">
    <property type="entry name" value="GlpK"/>
    <property type="match status" value="1"/>
</dbReference>
<evidence type="ECO:0000256" key="1">
    <source>
        <dbReference type="ARBA" id="ARBA00009156"/>
    </source>
</evidence>
<evidence type="ECO:0000256" key="5">
    <source>
        <dbReference type="ARBA" id="ARBA00022777"/>
    </source>
</evidence>
<evidence type="ECO:0000256" key="6">
    <source>
        <dbReference type="ARBA" id="ARBA00022840"/>
    </source>
</evidence>
<dbReference type="EC" id="2.7.1.17" evidence="7"/>
<dbReference type="RefSeq" id="WP_068430229.1">
    <property type="nucleotide sequence ID" value="NZ_LVHI01000037.1"/>
</dbReference>
<proteinExistence type="inferred from homology"/>
<evidence type="ECO:0000256" key="3">
    <source>
        <dbReference type="ARBA" id="ARBA00022679"/>
    </source>
</evidence>
<organism evidence="10 11">
    <name type="scientific">Rhodococcoides kyotonense</name>
    <dbReference type="NCBI Taxonomy" id="398843"/>
    <lineage>
        <taxon>Bacteria</taxon>
        <taxon>Bacillati</taxon>
        <taxon>Actinomycetota</taxon>
        <taxon>Actinomycetes</taxon>
        <taxon>Mycobacteriales</taxon>
        <taxon>Nocardiaceae</taxon>
        <taxon>Rhodococcoides</taxon>
    </lineage>
</organism>
<evidence type="ECO:0000313" key="11">
    <source>
        <dbReference type="Proteomes" id="UP000077519"/>
    </source>
</evidence>
<dbReference type="SUPFAM" id="SSF53067">
    <property type="entry name" value="Actin-like ATPase domain"/>
    <property type="match status" value="2"/>
</dbReference>
<name>A0A177Y8G6_9NOCA</name>
<dbReference type="GO" id="GO:0042732">
    <property type="term" value="P:D-xylose metabolic process"/>
    <property type="evidence" value="ECO:0007669"/>
    <property type="project" value="UniProtKB-KW"/>
</dbReference>
<protein>
    <recommendedName>
        <fullName evidence="7">Xylulose kinase</fullName>
        <shortName evidence="7">Xylulokinase</shortName>
        <ecNumber evidence="7">2.7.1.17</ecNumber>
    </recommendedName>
</protein>
<dbReference type="GO" id="GO:0004856">
    <property type="term" value="F:D-xylulokinase activity"/>
    <property type="evidence" value="ECO:0007669"/>
    <property type="project" value="UniProtKB-EC"/>
</dbReference>
<comment type="similarity">
    <text evidence="1 7">Belongs to the FGGY kinase family.</text>
</comment>
<evidence type="ECO:0000256" key="4">
    <source>
        <dbReference type="ARBA" id="ARBA00022741"/>
    </source>
</evidence>
<dbReference type="GO" id="GO:0005997">
    <property type="term" value="P:xylulose metabolic process"/>
    <property type="evidence" value="ECO:0007669"/>
    <property type="project" value="InterPro"/>
</dbReference>
<gene>
    <name evidence="7" type="primary">xylB</name>
    <name evidence="10" type="ORF">A3K89_10360</name>
</gene>
<accession>A0A177Y8G6</accession>
<keyword evidence="5 7" id="KW-0418">Kinase</keyword>
<dbReference type="InterPro" id="IPR043129">
    <property type="entry name" value="ATPase_NBD"/>
</dbReference>
<dbReference type="EMBL" id="LVHI01000037">
    <property type="protein sequence ID" value="OAK51680.1"/>
    <property type="molecule type" value="Genomic_DNA"/>
</dbReference>
<evidence type="ECO:0000256" key="7">
    <source>
        <dbReference type="RuleBase" id="RU364073"/>
    </source>
</evidence>
<evidence type="ECO:0000313" key="10">
    <source>
        <dbReference type="EMBL" id="OAK51680.1"/>
    </source>
</evidence>
<keyword evidence="4 7" id="KW-0547">Nucleotide-binding</keyword>
<evidence type="ECO:0000259" key="8">
    <source>
        <dbReference type="Pfam" id="PF00370"/>
    </source>
</evidence>
<dbReference type="InterPro" id="IPR018485">
    <property type="entry name" value="FGGY_C"/>
</dbReference>
<dbReference type="InterPro" id="IPR006000">
    <property type="entry name" value="Xylulokinase"/>
</dbReference>
<keyword evidence="2 7" id="KW-0859">Xylose metabolism</keyword>
<evidence type="ECO:0000256" key="2">
    <source>
        <dbReference type="ARBA" id="ARBA00022629"/>
    </source>
</evidence>